<dbReference type="AlphaFoldDB" id="A0A0B5EV28"/>
<sequence>MSDHTKIDDLEVIREMGEGLGRIKTAFEGLSKLKGRYEDDFGEHDLAWQFGDFVGNWEKHREELTEEIGSLSEIAKAAAKTYDAFDRALADAIRKSDKAAGKKKQRRGE</sequence>
<evidence type="ECO:0008006" key="3">
    <source>
        <dbReference type="Google" id="ProtNLM"/>
    </source>
</evidence>
<protein>
    <recommendedName>
        <fullName evidence="3">WXG100 family type VII secretion target</fullName>
    </recommendedName>
</protein>
<gene>
    <name evidence="1" type="ORF">SLNWT_2719</name>
</gene>
<dbReference type="KEGG" id="sals:SLNWT_2719"/>
<organism evidence="1 2">
    <name type="scientific">Streptomyces albus (strain ATCC 21838 / DSM 41398 / FERM P-419 / JCM 4703 / NBRC 107858)</name>
    <dbReference type="NCBI Taxonomy" id="1081613"/>
    <lineage>
        <taxon>Bacteria</taxon>
        <taxon>Bacillati</taxon>
        <taxon>Actinomycetota</taxon>
        <taxon>Actinomycetes</taxon>
        <taxon>Kitasatosporales</taxon>
        <taxon>Streptomycetaceae</taxon>
        <taxon>Streptomyces</taxon>
    </lineage>
</organism>
<proteinExistence type="predicted"/>
<dbReference type="EMBL" id="CP010519">
    <property type="protein sequence ID" value="AJE83095.1"/>
    <property type="molecule type" value="Genomic_DNA"/>
</dbReference>
<evidence type="ECO:0000313" key="1">
    <source>
        <dbReference type="EMBL" id="AJE83095.1"/>
    </source>
</evidence>
<keyword evidence="2" id="KW-1185">Reference proteome</keyword>
<accession>A0A0B5EV28</accession>
<reference evidence="1 2" key="1">
    <citation type="submission" date="2015-01" db="EMBL/GenBank/DDBJ databases">
        <title>Enhanced salinomycin production by adjusting the supply of polyketide extender units in Streptomyce albus DSM 41398.</title>
        <authorList>
            <person name="Lu C."/>
        </authorList>
    </citation>
    <scope>NUCLEOTIDE SEQUENCE [LARGE SCALE GENOMIC DNA]</scope>
    <source>
        <strain evidence="2">ATCC 21838 / DSM 41398 / FERM P-419 / JCM 4703 / NBRC 107858</strain>
    </source>
</reference>
<evidence type="ECO:0000313" key="2">
    <source>
        <dbReference type="Proteomes" id="UP000031523"/>
    </source>
</evidence>
<dbReference type="Proteomes" id="UP000031523">
    <property type="component" value="Chromosome"/>
</dbReference>
<name>A0A0B5EV28_STRA4</name>